<gene>
    <name evidence="2" type="ORF">BO70DRAFT_14527</name>
</gene>
<feature type="transmembrane region" description="Helical" evidence="1">
    <location>
        <begin position="140"/>
        <end position="158"/>
    </location>
</feature>
<dbReference type="GeneID" id="37060392"/>
<keyword evidence="1" id="KW-1133">Transmembrane helix</keyword>
<dbReference type="AlphaFoldDB" id="A0A317X215"/>
<comment type="caution">
    <text evidence="2">The sequence shown here is derived from an EMBL/GenBank/DDBJ whole genome shotgun (WGS) entry which is preliminary data.</text>
</comment>
<evidence type="ECO:0000313" key="3">
    <source>
        <dbReference type="Proteomes" id="UP000247233"/>
    </source>
</evidence>
<accession>A0A317X215</accession>
<evidence type="ECO:0000313" key="2">
    <source>
        <dbReference type="EMBL" id="PWY92593.1"/>
    </source>
</evidence>
<evidence type="ECO:0000256" key="1">
    <source>
        <dbReference type="SAM" id="Phobius"/>
    </source>
</evidence>
<keyword evidence="1" id="KW-0472">Membrane</keyword>
<dbReference type="EMBL" id="MSFL01000001">
    <property type="protein sequence ID" value="PWY92593.1"/>
    <property type="molecule type" value="Genomic_DNA"/>
</dbReference>
<feature type="transmembrane region" description="Helical" evidence="1">
    <location>
        <begin position="112"/>
        <end position="133"/>
    </location>
</feature>
<feature type="transmembrane region" description="Helical" evidence="1">
    <location>
        <begin position="49"/>
        <end position="67"/>
    </location>
</feature>
<keyword evidence="3" id="KW-1185">Reference proteome</keyword>
<feature type="transmembrane region" description="Helical" evidence="1">
    <location>
        <begin position="7"/>
        <end position="29"/>
    </location>
</feature>
<name>A0A317X215_9EURO</name>
<dbReference type="RefSeq" id="XP_025404332.1">
    <property type="nucleotide sequence ID" value="XM_025538155.1"/>
</dbReference>
<reference evidence="2 3" key="1">
    <citation type="submission" date="2016-12" db="EMBL/GenBank/DDBJ databases">
        <title>The genomes of Aspergillus section Nigri reveals drivers in fungal speciation.</title>
        <authorList>
            <consortium name="DOE Joint Genome Institute"/>
            <person name="Vesth T.C."/>
            <person name="Nybo J."/>
            <person name="Theobald S."/>
            <person name="Brandl J."/>
            <person name="Frisvad J.C."/>
            <person name="Nielsen K.F."/>
            <person name="Lyhne E.K."/>
            <person name="Kogle M.E."/>
            <person name="Kuo A."/>
            <person name="Riley R."/>
            <person name="Clum A."/>
            <person name="Nolan M."/>
            <person name="Lipzen A."/>
            <person name="Salamov A."/>
            <person name="Henrissat B."/>
            <person name="Wiebenga A."/>
            <person name="De Vries R.P."/>
            <person name="Grigoriev I.V."/>
            <person name="Mortensen U.H."/>
            <person name="Andersen M.R."/>
            <person name="Baker S.E."/>
        </authorList>
    </citation>
    <scope>NUCLEOTIDE SEQUENCE [LARGE SCALE GENOMIC DNA]</scope>
    <source>
        <strain evidence="2 3">CBS 117.55</strain>
    </source>
</reference>
<keyword evidence="1" id="KW-0812">Transmembrane</keyword>
<proteinExistence type="predicted"/>
<protein>
    <submittedName>
        <fullName evidence="2">Uncharacterized protein</fullName>
    </submittedName>
</protein>
<feature type="transmembrane region" description="Helical" evidence="1">
    <location>
        <begin position="79"/>
        <end position="100"/>
    </location>
</feature>
<dbReference type="VEuPathDB" id="FungiDB:BO70DRAFT_14527"/>
<organism evidence="2 3">
    <name type="scientific">Aspergillus heteromorphus CBS 117.55</name>
    <dbReference type="NCBI Taxonomy" id="1448321"/>
    <lineage>
        <taxon>Eukaryota</taxon>
        <taxon>Fungi</taxon>
        <taxon>Dikarya</taxon>
        <taxon>Ascomycota</taxon>
        <taxon>Pezizomycotina</taxon>
        <taxon>Eurotiomycetes</taxon>
        <taxon>Eurotiomycetidae</taxon>
        <taxon>Eurotiales</taxon>
        <taxon>Aspergillaceae</taxon>
        <taxon>Aspergillus</taxon>
        <taxon>Aspergillus subgen. Circumdati</taxon>
    </lineage>
</organism>
<dbReference type="Proteomes" id="UP000247233">
    <property type="component" value="Unassembled WGS sequence"/>
</dbReference>
<sequence length="167" mass="19803">MTRSTILFFLFADIAFLFCVLPLSSFHYLRGFFLPLLLDDIPSVLDRGSISSFLFFFFFFFSFLACPPRPGGHGFKRRAEFLHIPCTLTLIFHSCNFRVLGWGDNLVQKLELLPFFYLFSFPFFSFLFYFSCIDKIQIRVAWGASHYSYFSYFSYYLFPTDRPTDWP</sequence>